<dbReference type="STRING" id="69332.A0A388K8S0"/>
<feature type="compositionally biased region" description="Pro residues" evidence="1">
    <location>
        <begin position="299"/>
        <end position="325"/>
    </location>
</feature>
<evidence type="ECO:0000313" key="2">
    <source>
        <dbReference type="EMBL" id="GBG66419.1"/>
    </source>
</evidence>
<feature type="compositionally biased region" description="Pro residues" evidence="1">
    <location>
        <begin position="382"/>
        <end position="391"/>
    </location>
</feature>
<keyword evidence="3" id="KW-1185">Reference proteome</keyword>
<protein>
    <submittedName>
        <fullName evidence="2">Uncharacterized protein</fullName>
    </submittedName>
</protein>
<feature type="compositionally biased region" description="Pro residues" evidence="1">
    <location>
        <begin position="408"/>
        <end position="422"/>
    </location>
</feature>
<reference evidence="2 3" key="1">
    <citation type="journal article" date="2018" name="Cell">
        <title>The Chara Genome: Secondary Complexity and Implications for Plant Terrestrialization.</title>
        <authorList>
            <person name="Nishiyama T."/>
            <person name="Sakayama H."/>
            <person name="Vries J.D."/>
            <person name="Buschmann H."/>
            <person name="Saint-Marcoux D."/>
            <person name="Ullrich K.K."/>
            <person name="Haas F.B."/>
            <person name="Vanderstraeten L."/>
            <person name="Becker D."/>
            <person name="Lang D."/>
            <person name="Vosolsobe S."/>
            <person name="Rombauts S."/>
            <person name="Wilhelmsson P.K.I."/>
            <person name="Janitza P."/>
            <person name="Kern R."/>
            <person name="Heyl A."/>
            <person name="Rumpler F."/>
            <person name="Villalobos L.I.A.C."/>
            <person name="Clay J.M."/>
            <person name="Skokan R."/>
            <person name="Toyoda A."/>
            <person name="Suzuki Y."/>
            <person name="Kagoshima H."/>
            <person name="Schijlen E."/>
            <person name="Tajeshwar N."/>
            <person name="Catarino B."/>
            <person name="Hetherington A.J."/>
            <person name="Saltykova A."/>
            <person name="Bonnot C."/>
            <person name="Breuninger H."/>
            <person name="Symeonidi A."/>
            <person name="Radhakrishnan G.V."/>
            <person name="Van Nieuwerburgh F."/>
            <person name="Deforce D."/>
            <person name="Chang C."/>
            <person name="Karol K.G."/>
            <person name="Hedrich R."/>
            <person name="Ulvskov P."/>
            <person name="Glockner G."/>
            <person name="Delwiche C.F."/>
            <person name="Petrasek J."/>
            <person name="Van de Peer Y."/>
            <person name="Friml J."/>
            <person name="Beilby M."/>
            <person name="Dolan L."/>
            <person name="Kohara Y."/>
            <person name="Sugano S."/>
            <person name="Fujiyama A."/>
            <person name="Delaux P.-M."/>
            <person name="Quint M."/>
            <person name="TheiBen G."/>
            <person name="Hagemann M."/>
            <person name="Harholt J."/>
            <person name="Dunand C."/>
            <person name="Zachgo S."/>
            <person name="Langdale J."/>
            <person name="Maumus F."/>
            <person name="Straeten D.V.D."/>
            <person name="Gould S.B."/>
            <person name="Rensing S.A."/>
        </authorList>
    </citation>
    <scope>NUCLEOTIDE SEQUENCE [LARGE SCALE GENOMIC DNA]</scope>
    <source>
        <strain evidence="2 3">S276</strain>
    </source>
</reference>
<evidence type="ECO:0000313" key="3">
    <source>
        <dbReference type="Proteomes" id="UP000265515"/>
    </source>
</evidence>
<dbReference type="Proteomes" id="UP000265515">
    <property type="component" value="Unassembled WGS sequence"/>
</dbReference>
<feature type="region of interest" description="Disordered" evidence="1">
    <location>
        <begin position="283"/>
        <end position="422"/>
    </location>
</feature>
<sequence length="691" mass="74979">MASSSSADQGEGNRRTNDLCQMLQHCFLTGEENEAQASQYIRTHRDENEDMVVVDLELHAADMTVGYLKQHGVLVVFQGPGADTPFVKKEEWIRSLEAGWDLAIAHDLHGRIKPEGANVISYLAPNHVLRDWLINTLQKLDSVLVDGKQCKVQFRPWATPLEQAAIRQQAEDKFFWIRVLRVPFLAMPFLKAAVIKEFGQVLKDFPPERNKATPRLVNRRYDLHPQAKVRVAKVLKFRSPHGWHRVDVVTQETPWCQDCRWYGHESGANECTKRGRQEGLSYAAVAGRPPPGGRSDTPQPRPVHPQPVPAGPAAPQPCPVDPQPVPAGLAAPQPLPVDPQPVPAGPAPGGGPAPAEPAPTGPAPAGGPAPAAPALGVVEQPLPQPPVPAPQPAGLSPLPQPTATQHPQPQPFTPFPQPAAPLPQPVAALFLQPNAASTQLLGNDDGGYTEAPPPTEQLSGREESMTPKKLSQPVHKRKGLTGGPRLPGPYDRPVEDRRAKLASGKSAVVSWADMVDAALGPTTVEGGSQESQDVRNEEMERARMAQPARAQVFPGSLQEALAAGQPWVVVPLVFTAVDGQLQLLTAVPAEGPLMIPHFELYEHPSLEVVIREVGLRVVKSRGLLFKKTLITSRASALDNLNNELAQLMTSAQMDDLTLMNRIDSIRQRWTIQEFGSQEGGKAYPPDDKSRG</sequence>
<organism evidence="2 3">
    <name type="scientific">Chara braunii</name>
    <name type="common">Braun's stonewort</name>
    <dbReference type="NCBI Taxonomy" id="69332"/>
    <lineage>
        <taxon>Eukaryota</taxon>
        <taxon>Viridiplantae</taxon>
        <taxon>Streptophyta</taxon>
        <taxon>Charophyceae</taxon>
        <taxon>Charales</taxon>
        <taxon>Characeae</taxon>
        <taxon>Chara</taxon>
    </lineage>
</organism>
<accession>A0A388K8S0</accession>
<evidence type="ECO:0000256" key="1">
    <source>
        <dbReference type="SAM" id="MobiDB-lite"/>
    </source>
</evidence>
<dbReference type="Gramene" id="GBG66419">
    <property type="protein sequence ID" value="GBG66419"/>
    <property type="gene ID" value="CBR_g61463"/>
</dbReference>
<dbReference type="AlphaFoldDB" id="A0A388K8S0"/>
<gene>
    <name evidence="2" type="ORF">CBR_g61463</name>
</gene>
<name>A0A388K8S0_CHABU</name>
<feature type="region of interest" description="Disordered" evidence="1">
    <location>
        <begin position="443"/>
        <end position="492"/>
    </location>
</feature>
<feature type="compositionally biased region" description="Low complexity" evidence="1">
    <location>
        <begin position="392"/>
        <end position="407"/>
    </location>
</feature>
<feature type="compositionally biased region" description="Low complexity" evidence="1">
    <location>
        <begin position="372"/>
        <end position="381"/>
    </location>
</feature>
<dbReference type="EMBL" id="BFEA01000074">
    <property type="protein sequence ID" value="GBG66419.1"/>
    <property type="molecule type" value="Genomic_DNA"/>
</dbReference>
<comment type="caution">
    <text evidence="2">The sequence shown here is derived from an EMBL/GenBank/DDBJ whole genome shotgun (WGS) entry which is preliminary data.</text>
</comment>
<proteinExistence type="predicted"/>
<feature type="compositionally biased region" description="Pro residues" evidence="1">
    <location>
        <begin position="333"/>
        <end position="371"/>
    </location>
</feature>